<dbReference type="CDD" id="cd00214">
    <property type="entry name" value="Calpain_III"/>
    <property type="match status" value="1"/>
</dbReference>
<comment type="caution">
    <text evidence="10">The sequence shown here is derived from an EMBL/GenBank/DDBJ whole genome shotgun (WGS) entry which is preliminary data.</text>
</comment>
<dbReference type="Gene3D" id="3.90.70.10">
    <property type="entry name" value="Cysteine proteinases"/>
    <property type="match status" value="1"/>
</dbReference>
<dbReference type="PROSITE" id="PS00139">
    <property type="entry name" value="THIOL_PROTEASE_CYS"/>
    <property type="match status" value="1"/>
</dbReference>
<sequence length="753" mass="87052">MSQEDYFRFARQSSRGNLRKTNEDESAPSPTDTKTRRQRYSIIHAERSPHMDFTQTPFGNDDMFNACFDDCEGEEDDHGSRTYANNGNSWISDRKYSWDMPTQNERRVRRNGTIETGLYDPFETSDREFFPRRNSEFFNESNRLTRSFQTEVFSRFPRSFGSRQSEPERFKKWSFRHDTVFTSLSNIYPTRIMPQTYEQIKQSCLRSGRLYEDPDFEAVDDNVFTSRRPPRPFVWRRPTEMVEDPILVDDGASRMDVAQGRLGDCWFLAGIASLTQYPGLFKRVCPTDDQGFGKKDYCGAFHFCFWQGGEWVDVVVDDRLPTINNQLIFVHSKSRNEFWSALMEKAYAKMCGSYEALKGGQTSEAMEDFTGGMTESFDLGSKAPKDLFKVMLKAHNRQSLMGCSINAKPNQIEAKLDNGLVMGHAYTVTGVRKVNARTRSGQMEVELVRIRNPWGNEREWTGAWGDKSSEWSLLSDREKKEMDLTFDDDGEFWMSYRDFISNFQRLEICMLSPDVNIEDAKVTWAADVHKDRWRVGSTAGGCRNNPNTFHKNPQFRVTLHDVDDDDDDDSCTLIVSLMQVGRRKLRKKLGANSNLTIGFAIYKLEEDDLKAARLDKDYFLYHASSARSNTFINAREITNRFKLKPGSYCIVPSTFDANEEGDFLVRLFSEKEKKSDVQDEQTRITRNVKPRVTAGEDANMDSKYRSFFERVAGKDEQVDAYELKKVLEAAFSKDIGDQDFNIETCRSLIGMYD</sequence>
<dbReference type="InterPro" id="IPR022682">
    <property type="entry name" value="Calpain_domain_III"/>
</dbReference>
<dbReference type="SUPFAM" id="SSF49758">
    <property type="entry name" value="Calpain large subunit, middle domain (domain III)"/>
    <property type="match status" value="1"/>
</dbReference>
<dbReference type="FunFam" id="3.90.70.10:FF:000001">
    <property type="entry name" value="Calpain-1 catalytic subunit"/>
    <property type="match status" value="1"/>
</dbReference>
<organism evidence="10 11">
    <name type="scientific">Paramuricea clavata</name>
    <name type="common">Red gorgonian</name>
    <name type="synonym">Violescent sea-whip</name>
    <dbReference type="NCBI Taxonomy" id="317549"/>
    <lineage>
        <taxon>Eukaryota</taxon>
        <taxon>Metazoa</taxon>
        <taxon>Cnidaria</taxon>
        <taxon>Anthozoa</taxon>
        <taxon>Octocorallia</taxon>
        <taxon>Malacalcyonacea</taxon>
        <taxon>Plexauridae</taxon>
        <taxon>Paramuricea</taxon>
    </lineage>
</organism>
<dbReference type="InterPro" id="IPR033883">
    <property type="entry name" value="C2_III"/>
</dbReference>
<feature type="non-terminal residue" evidence="10">
    <location>
        <position position="1"/>
    </location>
</feature>
<dbReference type="InterPro" id="IPR038765">
    <property type="entry name" value="Papain-like_cys_pep_sf"/>
</dbReference>
<evidence type="ECO:0000313" key="11">
    <source>
        <dbReference type="Proteomes" id="UP001152795"/>
    </source>
</evidence>
<keyword evidence="7" id="KW-0106">Calcium</keyword>
<dbReference type="GO" id="GO:0006508">
    <property type="term" value="P:proteolysis"/>
    <property type="evidence" value="ECO:0007669"/>
    <property type="project" value="UniProtKB-KW"/>
</dbReference>
<feature type="active site" evidence="8">
    <location>
        <position position="265"/>
    </location>
</feature>
<dbReference type="OrthoDB" id="424753at2759"/>
<dbReference type="EMBL" id="CACRXK020003858">
    <property type="protein sequence ID" value="CAB4000525.1"/>
    <property type="molecule type" value="Genomic_DNA"/>
</dbReference>
<reference evidence="10" key="1">
    <citation type="submission" date="2020-04" db="EMBL/GenBank/DDBJ databases">
        <authorList>
            <person name="Alioto T."/>
            <person name="Alioto T."/>
            <person name="Gomez Garrido J."/>
        </authorList>
    </citation>
    <scope>NUCLEOTIDE SEQUENCE</scope>
    <source>
        <strain evidence="10">A484AB</strain>
    </source>
</reference>
<dbReference type="SMART" id="SM00230">
    <property type="entry name" value="CysPc"/>
    <property type="match status" value="1"/>
</dbReference>
<feature type="region of interest" description="Disordered" evidence="9">
    <location>
        <begin position="1"/>
        <end position="38"/>
    </location>
</feature>
<accession>A0A7D9IAE8</accession>
<dbReference type="PANTHER" id="PTHR10183:SF433">
    <property type="entry name" value="CALPAIN-A-RELATED"/>
    <property type="match status" value="1"/>
</dbReference>
<dbReference type="GO" id="GO:0004198">
    <property type="term" value="F:calcium-dependent cysteine-type endopeptidase activity"/>
    <property type="evidence" value="ECO:0007669"/>
    <property type="project" value="InterPro"/>
</dbReference>
<evidence type="ECO:0000256" key="8">
    <source>
        <dbReference type="PIRSR" id="PIRSR622684-1"/>
    </source>
</evidence>
<evidence type="ECO:0000256" key="4">
    <source>
        <dbReference type="ARBA" id="ARBA00022737"/>
    </source>
</evidence>
<dbReference type="InterPro" id="IPR001300">
    <property type="entry name" value="Peptidase_C2_calpain_cat"/>
</dbReference>
<proteinExistence type="inferred from homology"/>
<comment type="similarity">
    <text evidence="1">Belongs to the peptidase C2 family.</text>
</comment>
<dbReference type="Proteomes" id="UP001152795">
    <property type="component" value="Unassembled WGS sequence"/>
</dbReference>
<dbReference type="SMART" id="SM00720">
    <property type="entry name" value="calpain_III"/>
    <property type="match status" value="1"/>
</dbReference>
<evidence type="ECO:0000256" key="9">
    <source>
        <dbReference type="SAM" id="MobiDB-lite"/>
    </source>
</evidence>
<dbReference type="InterPro" id="IPR000169">
    <property type="entry name" value="Pept_cys_AS"/>
</dbReference>
<keyword evidence="5" id="KW-0378">Hydrolase</keyword>
<keyword evidence="11" id="KW-1185">Reference proteome</keyword>
<dbReference type="PRINTS" id="PR00704">
    <property type="entry name" value="CALPAIN"/>
</dbReference>
<dbReference type="PANTHER" id="PTHR10183">
    <property type="entry name" value="CALPAIN"/>
    <property type="match status" value="1"/>
</dbReference>
<dbReference type="Gene3D" id="2.60.120.380">
    <property type="match status" value="1"/>
</dbReference>
<evidence type="ECO:0000256" key="5">
    <source>
        <dbReference type="ARBA" id="ARBA00022801"/>
    </source>
</evidence>
<dbReference type="Pfam" id="PF00648">
    <property type="entry name" value="Peptidase_C2"/>
    <property type="match status" value="1"/>
</dbReference>
<name>A0A7D9IAE8_PARCT</name>
<evidence type="ECO:0000256" key="1">
    <source>
        <dbReference type="ARBA" id="ARBA00007623"/>
    </source>
</evidence>
<dbReference type="InterPro" id="IPR022683">
    <property type="entry name" value="Calpain_III"/>
</dbReference>
<feature type="active site" evidence="8">
    <location>
        <position position="452"/>
    </location>
</feature>
<dbReference type="InterPro" id="IPR036213">
    <property type="entry name" value="Calpain_III_sf"/>
</dbReference>
<keyword evidence="6" id="KW-0788">Thiol protease</keyword>
<dbReference type="GO" id="GO:0005737">
    <property type="term" value="C:cytoplasm"/>
    <property type="evidence" value="ECO:0007669"/>
    <property type="project" value="TreeGrafter"/>
</dbReference>
<gene>
    <name evidence="10" type="ORF">PACLA_8A000188</name>
</gene>
<dbReference type="CDD" id="cd00044">
    <property type="entry name" value="CysPc"/>
    <property type="match status" value="1"/>
</dbReference>
<keyword evidence="3" id="KW-0479">Metal-binding</keyword>
<dbReference type="Gene3D" id="1.10.238.10">
    <property type="entry name" value="EF-hand"/>
    <property type="match status" value="1"/>
</dbReference>
<dbReference type="PROSITE" id="PS50203">
    <property type="entry name" value="CALPAIN_CAT"/>
    <property type="match status" value="1"/>
</dbReference>
<evidence type="ECO:0000313" key="10">
    <source>
        <dbReference type="EMBL" id="CAB4000525.1"/>
    </source>
</evidence>
<feature type="active site" evidence="8">
    <location>
        <position position="424"/>
    </location>
</feature>
<evidence type="ECO:0000256" key="6">
    <source>
        <dbReference type="ARBA" id="ARBA00022807"/>
    </source>
</evidence>
<dbReference type="AlphaFoldDB" id="A0A7D9IAE8"/>
<dbReference type="GO" id="GO:0046872">
    <property type="term" value="F:metal ion binding"/>
    <property type="evidence" value="ECO:0007669"/>
    <property type="project" value="UniProtKB-KW"/>
</dbReference>
<dbReference type="FunFam" id="2.60.120.380:FF:000001">
    <property type="entry name" value="Calpain-1 catalytic subunit"/>
    <property type="match status" value="1"/>
</dbReference>
<dbReference type="SUPFAM" id="SSF54001">
    <property type="entry name" value="Cysteine proteinases"/>
    <property type="match status" value="1"/>
</dbReference>
<keyword evidence="4" id="KW-0677">Repeat</keyword>
<evidence type="ECO:0000256" key="3">
    <source>
        <dbReference type="ARBA" id="ARBA00022723"/>
    </source>
</evidence>
<protein>
    <submittedName>
        <fullName evidence="10">Calpain-A-like isoform X2</fullName>
    </submittedName>
</protein>
<dbReference type="InterPro" id="IPR022684">
    <property type="entry name" value="Calpain_cysteine_protease"/>
</dbReference>
<keyword evidence="2" id="KW-0645">Protease</keyword>
<evidence type="ECO:0000256" key="7">
    <source>
        <dbReference type="ARBA" id="ARBA00022837"/>
    </source>
</evidence>
<evidence type="ECO:0000256" key="2">
    <source>
        <dbReference type="ARBA" id="ARBA00022670"/>
    </source>
</evidence>
<dbReference type="Pfam" id="PF01067">
    <property type="entry name" value="Calpain_III"/>
    <property type="match status" value="1"/>
</dbReference>